<evidence type="ECO:0000259" key="1">
    <source>
        <dbReference type="PROSITE" id="PS50995"/>
    </source>
</evidence>
<dbReference type="InterPro" id="IPR036390">
    <property type="entry name" value="WH_DNA-bd_sf"/>
</dbReference>
<sequence>MAQASHTQDLTFAQLSALARIEEHGPLRLGELAAKECVTAPSMTRTLTALRFGGLIERTSDPSDGRSALVTVTRRGAALLLRLRQERSELLTGRVARLTGEQRETLWSAVGILELLVTPEDES</sequence>
<organism evidence="2 3">
    <name type="scientific">Streptacidiphilus alkalitolerans</name>
    <dbReference type="NCBI Taxonomy" id="3342712"/>
    <lineage>
        <taxon>Bacteria</taxon>
        <taxon>Bacillati</taxon>
        <taxon>Actinomycetota</taxon>
        <taxon>Actinomycetes</taxon>
        <taxon>Kitasatosporales</taxon>
        <taxon>Streptomycetaceae</taxon>
        <taxon>Streptacidiphilus</taxon>
    </lineage>
</organism>
<reference evidence="2 3" key="1">
    <citation type="submission" date="2024-09" db="EMBL/GenBank/DDBJ databases">
        <authorList>
            <person name="Lee S.D."/>
        </authorList>
    </citation>
    <scope>NUCLEOTIDE SEQUENCE [LARGE SCALE GENOMIC DNA]</scope>
    <source>
        <strain evidence="2 3">N1-1</strain>
    </source>
</reference>
<dbReference type="EMBL" id="JBHEZX010000015">
    <property type="protein sequence ID" value="MFC1413139.1"/>
    <property type="molecule type" value="Genomic_DNA"/>
</dbReference>
<dbReference type="PANTHER" id="PTHR39515">
    <property type="entry name" value="CONSERVED PROTEIN"/>
    <property type="match status" value="1"/>
</dbReference>
<evidence type="ECO:0000313" key="3">
    <source>
        <dbReference type="Proteomes" id="UP001592582"/>
    </source>
</evidence>
<evidence type="ECO:0000313" key="2">
    <source>
        <dbReference type="EMBL" id="MFC1413139.1"/>
    </source>
</evidence>
<dbReference type="SMART" id="SM00347">
    <property type="entry name" value="HTH_MARR"/>
    <property type="match status" value="1"/>
</dbReference>
<gene>
    <name evidence="2" type="ORF">ACEZDG_28115</name>
</gene>
<name>A0ABV6VHA3_9ACTN</name>
<protein>
    <submittedName>
        <fullName evidence="2">MarR family transcriptional regulator</fullName>
    </submittedName>
</protein>
<dbReference type="RefSeq" id="WP_380527763.1">
    <property type="nucleotide sequence ID" value="NZ_JBHFAA010000015.1"/>
</dbReference>
<dbReference type="PANTHER" id="PTHR39515:SF2">
    <property type="entry name" value="HTH-TYPE TRANSCRIPTIONAL REGULATOR RV0880"/>
    <property type="match status" value="1"/>
</dbReference>
<dbReference type="PROSITE" id="PS50995">
    <property type="entry name" value="HTH_MARR_2"/>
    <property type="match status" value="1"/>
</dbReference>
<dbReference type="InterPro" id="IPR000835">
    <property type="entry name" value="HTH_MarR-typ"/>
</dbReference>
<feature type="domain" description="HTH marR-type" evidence="1">
    <location>
        <begin position="1"/>
        <end position="115"/>
    </location>
</feature>
<comment type="caution">
    <text evidence="2">The sequence shown here is derived from an EMBL/GenBank/DDBJ whole genome shotgun (WGS) entry which is preliminary data.</text>
</comment>
<dbReference type="SUPFAM" id="SSF46785">
    <property type="entry name" value="Winged helix' DNA-binding domain"/>
    <property type="match status" value="1"/>
</dbReference>
<dbReference type="InterPro" id="IPR036388">
    <property type="entry name" value="WH-like_DNA-bd_sf"/>
</dbReference>
<accession>A0ABV6VHA3</accession>
<keyword evidence="3" id="KW-1185">Reference proteome</keyword>
<dbReference type="InterPro" id="IPR052526">
    <property type="entry name" value="HTH-type_Bedaq_tolerance"/>
</dbReference>
<dbReference type="Proteomes" id="UP001592582">
    <property type="component" value="Unassembled WGS sequence"/>
</dbReference>
<dbReference type="Pfam" id="PF01047">
    <property type="entry name" value="MarR"/>
    <property type="match status" value="1"/>
</dbReference>
<dbReference type="Gene3D" id="1.10.10.10">
    <property type="entry name" value="Winged helix-like DNA-binding domain superfamily/Winged helix DNA-binding domain"/>
    <property type="match status" value="1"/>
</dbReference>
<proteinExistence type="predicted"/>